<dbReference type="AlphaFoldDB" id="A0A8E2AMZ2"/>
<accession>A0A8E2AMZ2</accession>
<gene>
    <name evidence="2" type="ORF">OBBRIDRAFT_356246</name>
</gene>
<feature type="region of interest" description="Disordered" evidence="1">
    <location>
        <begin position="125"/>
        <end position="171"/>
    </location>
</feature>
<evidence type="ECO:0000256" key="1">
    <source>
        <dbReference type="SAM" id="MobiDB-lite"/>
    </source>
</evidence>
<organism evidence="2 3">
    <name type="scientific">Obba rivulosa</name>
    <dbReference type="NCBI Taxonomy" id="1052685"/>
    <lineage>
        <taxon>Eukaryota</taxon>
        <taxon>Fungi</taxon>
        <taxon>Dikarya</taxon>
        <taxon>Basidiomycota</taxon>
        <taxon>Agaricomycotina</taxon>
        <taxon>Agaricomycetes</taxon>
        <taxon>Polyporales</taxon>
        <taxon>Gelatoporiaceae</taxon>
        <taxon>Obba</taxon>
    </lineage>
</organism>
<feature type="compositionally biased region" description="Pro residues" evidence="1">
    <location>
        <begin position="147"/>
        <end position="159"/>
    </location>
</feature>
<evidence type="ECO:0000313" key="2">
    <source>
        <dbReference type="EMBL" id="OCH84917.1"/>
    </source>
</evidence>
<sequence length="171" mass="18715">MCRLIRRSIAAMARCKFRAQFRGLYPLQTKKPCHIMLKSILHVMTHGGELIGHAVMKPLEVLQVARIWAFHAPRTDHARTHVVTGWLGVVYLRNLHVSLRRCSGARSEAPSRQLGRESLHMIHGPCLDSEHLSPESGARSTASAWLPPSPSSSGRPPPHGASSCGGPAQGQ</sequence>
<dbReference type="EMBL" id="KV722622">
    <property type="protein sequence ID" value="OCH84917.1"/>
    <property type="molecule type" value="Genomic_DNA"/>
</dbReference>
<protein>
    <submittedName>
        <fullName evidence="2">Uncharacterized protein</fullName>
    </submittedName>
</protein>
<evidence type="ECO:0000313" key="3">
    <source>
        <dbReference type="Proteomes" id="UP000250043"/>
    </source>
</evidence>
<name>A0A8E2AMZ2_9APHY</name>
<proteinExistence type="predicted"/>
<keyword evidence="3" id="KW-1185">Reference proteome</keyword>
<dbReference type="Proteomes" id="UP000250043">
    <property type="component" value="Unassembled WGS sequence"/>
</dbReference>
<reference evidence="2 3" key="1">
    <citation type="submission" date="2016-07" db="EMBL/GenBank/DDBJ databases">
        <title>Draft genome of the white-rot fungus Obba rivulosa 3A-2.</title>
        <authorList>
            <consortium name="DOE Joint Genome Institute"/>
            <person name="Miettinen O."/>
            <person name="Riley R."/>
            <person name="Acob R."/>
            <person name="Barry K."/>
            <person name="Cullen D."/>
            <person name="De Vries R."/>
            <person name="Hainaut M."/>
            <person name="Hatakka A."/>
            <person name="Henrissat B."/>
            <person name="Hilden K."/>
            <person name="Kuo R."/>
            <person name="Labutti K."/>
            <person name="Lipzen A."/>
            <person name="Makela M.R."/>
            <person name="Sandor L."/>
            <person name="Spatafora J.W."/>
            <person name="Grigoriev I.V."/>
            <person name="Hibbett D.S."/>
        </authorList>
    </citation>
    <scope>NUCLEOTIDE SEQUENCE [LARGE SCALE GENOMIC DNA]</scope>
    <source>
        <strain evidence="2 3">3A-2</strain>
    </source>
</reference>